<dbReference type="GO" id="GO:0019441">
    <property type="term" value="P:L-tryptophan catabolic process to kynurenine"/>
    <property type="evidence" value="ECO:0007669"/>
    <property type="project" value="UniProtKB-UniRule"/>
</dbReference>
<dbReference type="InterPro" id="IPR049492">
    <property type="entry name" value="BD-FAE-like_dom"/>
</dbReference>
<dbReference type="PANTHER" id="PTHR48081">
    <property type="entry name" value="AB HYDROLASE SUPERFAMILY PROTEIN C4A8.06C"/>
    <property type="match status" value="1"/>
</dbReference>
<feature type="active site" evidence="3">
    <location>
        <position position="234"/>
    </location>
</feature>
<keyword evidence="6" id="KW-1185">Reference proteome</keyword>
<evidence type="ECO:0000256" key="3">
    <source>
        <dbReference type="HAMAP-Rule" id="MF_03014"/>
    </source>
</evidence>
<name>E2BMI6_HARSA</name>
<comment type="catalytic activity">
    <reaction evidence="3">
        <text>N-formyl-L-kynurenine + H2O = L-kynurenine + formate + H(+)</text>
        <dbReference type="Rhea" id="RHEA:13009"/>
        <dbReference type="ChEBI" id="CHEBI:15377"/>
        <dbReference type="ChEBI" id="CHEBI:15378"/>
        <dbReference type="ChEBI" id="CHEBI:15740"/>
        <dbReference type="ChEBI" id="CHEBI:57959"/>
        <dbReference type="ChEBI" id="CHEBI:58629"/>
        <dbReference type="EC" id="3.5.1.9"/>
    </reaction>
</comment>
<dbReference type="Pfam" id="PF20434">
    <property type="entry name" value="BD-FAE"/>
    <property type="match status" value="1"/>
</dbReference>
<accession>E2BMI6</accession>
<dbReference type="PANTHER" id="PTHR48081:SF33">
    <property type="entry name" value="KYNURENINE FORMAMIDASE"/>
    <property type="match status" value="1"/>
</dbReference>
<comment type="similarity">
    <text evidence="3">Belongs to the kynurenine formamidase family.</text>
</comment>
<organism evidence="6">
    <name type="scientific">Harpegnathos saltator</name>
    <name type="common">Jerdon's jumping ant</name>
    <dbReference type="NCBI Taxonomy" id="610380"/>
    <lineage>
        <taxon>Eukaryota</taxon>
        <taxon>Metazoa</taxon>
        <taxon>Ecdysozoa</taxon>
        <taxon>Arthropoda</taxon>
        <taxon>Hexapoda</taxon>
        <taxon>Insecta</taxon>
        <taxon>Pterygota</taxon>
        <taxon>Neoptera</taxon>
        <taxon>Endopterygota</taxon>
        <taxon>Hymenoptera</taxon>
        <taxon>Apocrita</taxon>
        <taxon>Aculeata</taxon>
        <taxon>Formicoidea</taxon>
        <taxon>Formicidae</taxon>
        <taxon>Ponerinae</taxon>
        <taxon>Ponerini</taxon>
        <taxon>Harpegnathos</taxon>
    </lineage>
</organism>
<reference evidence="5 6" key="1">
    <citation type="journal article" date="2010" name="Science">
        <title>Genomic comparison of the ants Camponotus floridanus and Harpegnathos saltator.</title>
        <authorList>
            <person name="Bonasio R."/>
            <person name="Zhang G."/>
            <person name="Ye C."/>
            <person name="Mutti N.S."/>
            <person name="Fang X."/>
            <person name="Qin N."/>
            <person name="Donahue G."/>
            <person name="Yang P."/>
            <person name="Li Q."/>
            <person name="Li C."/>
            <person name="Zhang P."/>
            <person name="Huang Z."/>
            <person name="Berger S.L."/>
            <person name="Reinberg D."/>
            <person name="Wang J."/>
            <person name="Liebig J."/>
        </authorList>
    </citation>
    <scope>NUCLEOTIDE SEQUENCE [LARGE SCALE GENOMIC DNA]</scope>
    <source>
        <strain evidence="5 6">R22 G/1</strain>
    </source>
</reference>
<dbReference type="OMA" id="WAVAMPS"/>
<dbReference type="ESTHER" id="harsa-e2bmi6">
    <property type="family name" value="Kynurenine-formamidase"/>
</dbReference>
<comment type="function">
    <text evidence="3">Catalyzes the hydrolysis of N-formyl-L-kynurenine to L-kynurenine, the second step in the kynurenine pathway of tryptophan degradation. Required for elimination of toxic metabolites.</text>
</comment>
<dbReference type="AlphaFoldDB" id="E2BMI6"/>
<dbReference type="OrthoDB" id="433474at2759"/>
<feature type="active site" description="Nucleophile" evidence="3">
    <location>
        <position position="147"/>
    </location>
</feature>
<protein>
    <recommendedName>
        <fullName evidence="3">Kynurenine formamidase</fullName>
        <shortName evidence="3">KFA</shortName>
        <shortName evidence="3">KFase</shortName>
        <ecNumber evidence="3">3.5.1.9</ecNumber>
    </recommendedName>
    <alternativeName>
        <fullName evidence="3">Arylformamidase</fullName>
    </alternativeName>
    <alternativeName>
        <fullName evidence="3">N-formylkynurenine formamidase</fullName>
        <shortName evidence="3">FKF</shortName>
    </alternativeName>
</protein>
<dbReference type="InParanoid" id="E2BMI6"/>
<sequence>MLKEKEKLYTPSEWSKRYKPEEVMEQFMKFCTEVTEEVRESIKCELDVPYGTTERTIYDIYGTDLPKDAPILVFIHGGYWQEFSKDLTGFSVPLFVKNKIKVITVEYDLCPNVRVSDIIVQVKSACEQILKYAADNGCKSVLISGHSAGAHLAASLLHDVEWMKRMEQQGYLALLKGIVLIAGLYDIRPIVDVSHSAVLNFTDEEVKRISWFLCDEPKERIHGLKVIVTIGDCDSPAFIDDSCRYIQKIISMVNNVEFHLLRDIDHFDIVEKLLDPDYVLAKSMLHCLQSGTNTR</sequence>
<evidence type="ECO:0000256" key="2">
    <source>
        <dbReference type="ARBA" id="ARBA00023079"/>
    </source>
</evidence>
<dbReference type="InterPro" id="IPR027519">
    <property type="entry name" value="KFase_ver/fungi-typ"/>
</dbReference>
<evidence type="ECO:0000256" key="1">
    <source>
        <dbReference type="ARBA" id="ARBA00022801"/>
    </source>
</evidence>
<feature type="active site" evidence="3">
    <location>
        <position position="266"/>
    </location>
</feature>
<feature type="domain" description="BD-FAE-like" evidence="4">
    <location>
        <begin position="59"/>
        <end position="169"/>
    </location>
</feature>
<comment type="domain">
    <text evidence="3">The main chain amide nitrogen atoms of the second glycine and its adjacent residue in the HGGXW motif define the oxyanion hole, and stabilize the oxyanion that forms during the nucleophilic attack by the catalytic serine during substrate cleavage.</text>
</comment>
<feature type="short sequence motif" description="HGGXW" evidence="3">
    <location>
        <begin position="76"/>
        <end position="80"/>
    </location>
</feature>
<keyword evidence="2 3" id="KW-0823">Tryptophan catabolism</keyword>
<comment type="pathway">
    <text evidence="3">Amino-acid degradation; L-tryptophan degradation via kynurenine pathway; L-kynurenine from L-tryptophan: step 2/2.</text>
</comment>
<dbReference type="Gene3D" id="3.40.50.1820">
    <property type="entry name" value="alpha/beta hydrolase"/>
    <property type="match status" value="1"/>
</dbReference>
<dbReference type="EMBL" id="GL449233">
    <property type="protein sequence ID" value="EFN83095.1"/>
    <property type="molecule type" value="Genomic_DNA"/>
</dbReference>
<dbReference type="SUPFAM" id="SSF53474">
    <property type="entry name" value="alpha/beta-Hydrolases"/>
    <property type="match status" value="1"/>
</dbReference>
<dbReference type="HAMAP" id="MF_03014">
    <property type="entry name" value="KFase"/>
    <property type="match status" value="1"/>
</dbReference>
<dbReference type="UniPathway" id="UPA00333">
    <property type="reaction ID" value="UER00454"/>
</dbReference>
<dbReference type="GO" id="GO:0004061">
    <property type="term" value="F:arylformamidase activity"/>
    <property type="evidence" value="ECO:0007669"/>
    <property type="project" value="UniProtKB-UniRule"/>
</dbReference>
<comment type="subunit">
    <text evidence="3">Homodimer.</text>
</comment>
<dbReference type="InterPro" id="IPR050300">
    <property type="entry name" value="GDXG_lipolytic_enzyme"/>
</dbReference>
<evidence type="ECO:0000313" key="5">
    <source>
        <dbReference type="EMBL" id="EFN83095.1"/>
    </source>
</evidence>
<dbReference type="FunCoup" id="E2BMI6">
    <property type="interactions" value="209"/>
</dbReference>
<keyword evidence="1 3" id="KW-0378">Hydrolase</keyword>
<proteinExistence type="inferred from homology"/>
<gene>
    <name evidence="5" type="ORF">EAI_00615</name>
</gene>
<dbReference type="InterPro" id="IPR029058">
    <property type="entry name" value="AB_hydrolase_fold"/>
</dbReference>
<dbReference type="EC" id="3.5.1.9" evidence="3"/>
<dbReference type="STRING" id="610380.E2BMI6"/>
<evidence type="ECO:0000259" key="4">
    <source>
        <dbReference type="Pfam" id="PF20434"/>
    </source>
</evidence>
<evidence type="ECO:0000313" key="6">
    <source>
        <dbReference type="Proteomes" id="UP000008237"/>
    </source>
</evidence>
<dbReference type="Proteomes" id="UP000008237">
    <property type="component" value="Unassembled WGS sequence"/>
</dbReference>